<keyword evidence="2" id="KW-0732">Signal</keyword>
<feature type="compositionally biased region" description="Low complexity" evidence="1">
    <location>
        <begin position="33"/>
        <end position="45"/>
    </location>
</feature>
<organism evidence="3 4">
    <name type="scientific">Ottowia thiooxydans</name>
    <dbReference type="NCBI Taxonomy" id="219182"/>
    <lineage>
        <taxon>Bacteria</taxon>
        <taxon>Pseudomonadati</taxon>
        <taxon>Pseudomonadota</taxon>
        <taxon>Betaproteobacteria</taxon>
        <taxon>Burkholderiales</taxon>
        <taxon>Comamonadaceae</taxon>
        <taxon>Ottowia</taxon>
    </lineage>
</organism>
<comment type="caution">
    <text evidence="3">The sequence shown here is derived from an EMBL/GenBank/DDBJ whole genome shotgun (WGS) entry which is preliminary data.</text>
</comment>
<dbReference type="Proteomes" id="UP001549320">
    <property type="component" value="Unassembled WGS sequence"/>
</dbReference>
<dbReference type="EMBL" id="JBEPSH010000006">
    <property type="protein sequence ID" value="MET4578352.1"/>
    <property type="molecule type" value="Genomic_DNA"/>
</dbReference>
<reference evidence="3 4" key="1">
    <citation type="submission" date="2024-06" db="EMBL/GenBank/DDBJ databases">
        <title>Sorghum-associated microbial communities from plants grown in Nebraska, USA.</title>
        <authorList>
            <person name="Schachtman D."/>
        </authorList>
    </citation>
    <scope>NUCLEOTIDE SEQUENCE [LARGE SCALE GENOMIC DNA]</scope>
    <source>
        <strain evidence="3 4">2709</strain>
    </source>
</reference>
<evidence type="ECO:0000256" key="1">
    <source>
        <dbReference type="SAM" id="MobiDB-lite"/>
    </source>
</evidence>
<feature type="signal peptide" evidence="2">
    <location>
        <begin position="1"/>
        <end position="28"/>
    </location>
</feature>
<dbReference type="RefSeq" id="WP_354445508.1">
    <property type="nucleotide sequence ID" value="NZ_JBEPSH010000006.1"/>
</dbReference>
<accession>A0ABV2QCR2</accession>
<keyword evidence="4" id="KW-1185">Reference proteome</keyword>
<evidence type="ECO:0000313" key="4">
    <source>
        <dbReference type="Proteomes" id="UP001549320"/>
    </source>
</evidence>
<proteinExistence type="predicted"/>
<protein>
    <submittedName>
        <fullName evidence="3">Small secreted protein</fullName>
    </submittedName>
</protein>
<name>A0ABV2QCR2_9BURK</name>
<feature type="chain" id="PRO_5045375098" evidence="2">
    <location>
        <begin position="29"/>
        <end position="52"/>
    </location>
</feature>
<evidence type="ECO:0000256" key="2">
    <source>
        <dbReference type="SAM" id="SignalP"/>
    </source>
</evidence>
<dbReference type="PROSITE" id="PS51257">
    <property type="entry name" value="PROKAR_LIPOPROTEIN"/>
    <property type="match status" value="1"/>
</dbReference>
<evidence type="ECO:0000313" key="3">
    <source>
        <dbReference type="EMBL" id="MET4578352.1"/>
    </source>
</evidence>
<gene>
    <name evidence="3" type="ORF">ABIE13_003468</name>
</gene>
<feature type="region of interest" description="Disordered" evidence="1">
    <location>
        <begin position="27"/>
        <end position="52"/>
    </location>
</feature>
<sequence>MKRFYLLICAAALGALALAGCVTTGAGAGGSSGTSSGSGITVYGTMDAGITR</sequence>